<evidence type="ECO:0000313" key="4">
    <source>
        <dbReference type="Proteomes" id="UP000297248"/>
    </source>
</evidence>
<sequence length="112" mass="12031">MATENNMAPGQQNAPENGKTVYRPDQADGSEIISGARQEDQLDKQKQNAASQPDEHQTGASPSKNTLTQQDFAGEVKTFSPPQAGRPALETEDGKNNGALPEAFKNQKSNHP</sequence>
<keyword evidence="5" id="KW-1185">Reference proteome</keyword>
<organism evidence="3 4">
    <name type="scientific">Mucilaginibacter phyllosphaerae</name>
    <dbReference type="NCBI Taxonomy" id="1812349"/>
    <lineage>
        <taxon>Bacteria</taxon>
        <taxon>Pseudomonadati</taxon>
        <taxon>Bacteroidota</taxon>
        <taxon>Sphingobacteriia</taxon>
        <taxon>Sphingobacteriales</taxon>
        <taxon>Sphingobacteriaceae</taxon>
        <taxon>Mucilaginibacter</taxon>
    </lineage>
</organism>
<evidence type="ECO:0000313" key="3">
    <source>
        <dbReference type="EMBL" id="TEW65748.1"/>
    </source>
</evidence>
<dbReference type="AlphaFoldDB" id="A0A4Y8ACT3"/>
<evidence type="ECO:0000313" key="2">
    <source>
        <dbReference type="EMBL" id="MBB3969472.1"/>
    </source>
</evidence>
<dbReference type="Proteomes" id="UP000583101">
    <property type="component" value="Unassembled WGS sequence"/>
</dbReference>
<proteinExistence type="predicted"/>
<feature type="region of interest" description="Disordered" evidence="1">
    <location>
        <begin position="1"/>
        <end position="112"/>
    </location>
</feature>
<accession>A0A4Y8ACT3</accession>
<gene>
    <name evidence="3" type="ORF">E2R65_11435</name>
    <name evidence="2" type="ORF">GGR35_002075</name>
</gene>
<protein>
    <submittedName>
        <fullName evidence="3">Uncharacterized protein</fullName>
    </submittedName>
</protein>
<dbReference type="OrthoDB" id="799965at2"/>
<dbReference type="EMBL" id="SNQG01000004">
    <property type="protein sequence ID" value="TEW65748.1"/>
    <property type="molecule type" value="Genomic_DNA"/>
</dbReference>
<reference evidence="2 5" key="3">
    <citation type="submission" date="2020-08" db="EMBL/GenBank/DDBJ databases">
        <title>Genomic Encyclopedia of Type Strains, Phase IV (KMG-IV): sequencing the most valuable type-strain genomes for metagenomic binning, comparative biology and taxonomic classification.</title>
        <authorList>
            <person name="Goeker M."/>
        </authorList>
    </citation>
    <scope>NUCLEOTIDE SEQUENCE [LARGE SCALE GENOMIC DNA]</scope>
    <source>
        <strain evidence="2 5">DSM 100995</strain>
    </source>
</reference>
<feature type="compositionally biased region" description="Polar residues" evidence="1">
    <location>
        <begin position="58"/>
        <end position="71"/>
    </location>
</feature>
<evidence type="ECO:0000313" key="5">
    <source>
        <dbReference type="Proteomes" id="UP000583101"/>
    </source>
</evidence>
<feature type="compositionally biased region" description="Polar residues" evidence="1">
    <location>
        <begin position="1"/>
        <end position="15"/>
    </location>
</feature>
<reference evidence="3 4" key="1">
    <citation type="journal article" date="2016" name="Int. J. Syst. Evol. Microbiol.">
        <title>Proposal of Mucilaginibacter phyllosphaerae sp. nov. isolated from the phyllosphere of Galium album.</title>
        <authorList>
            <person name="Aydogan E.L."/>
            <person name="Busse H.J."/>
            <person name="Moser G."/>
            <person name="Muller C."/>
            <person name="Kampfer P."/>
            <person name="Glaeser S.P."/>
        </authorList>
    </citation>
    <scope>NUCLEOTIDE SEQUENCE [LARGE SCALE GENOMIC DNA]</scope>
    <source>
        <strain evidence="3 4">PP-F2FG21</strain>
    </source>
</reference>
<dbReference type="EMBL" id="JACIEG010000003">
    <property type="protein sequence ID" value="MBB3969472.1"/>
    <property type="molecule type" value="Genomic_DNA"/>
</dbReference>
<name>A0A4Y8ACT3_9SPHI</name>
<dbReference type="RefSeq" id="WP_134336617.1">
    <property type="nucleotide sequence ID" value="NZ_BMCZ01000002.1"/>
</dbReference>
<dbReference type="Proteomes" id="UP000297248">
    <property type="component" value="Unassembled WGS sequence"/>
</dbReference>
<reference evidence="3" key="2">
    <citation type="submission" date="2019-03" db="EMBL/GenBank/DDBJ databases">
        <authorList>
            <person name="Yan Y.-Q."/>
            <person name="Du Z.-J."/>
        </authorList>
    </citation>
    <scope>NUCLEOTIDE SEQUENCE</scope>
    <source>
        <strain evidence="3">PP-F2FG21</strain>
    </source>
</reference>
<comment type="caution">
    <text evidence="3">The sequence shown here is derived from an EMBL/GenBank/DDBJ whole genome shotgun (WGS) entry which is preliminary data.</text>
</comment>
<feature type="compositionally biased region" description="Basic and acidic residues" evidence="1">
    <location>
        <begin position="37"/>
        <end position="46"/>
    </location>
</feature>
<evidence type="ECO:0000256" key="1">
    <source>
        <dbReference type="SAM" id="MobiDB-lite"/>
    </source>
</evidence>